<dbReference type="EMBL" id="FOOU01000019">
    <property type="protein sequence ID" value="SFG91947.1"/>
    <property type="molecule type" value="Genomic_DNA"/>
</dbReference>
<evidence type="ECO:0000313" key="3">
    <source>
        <dbReference type="Proteomes" id="UP000198623"/>
    </source>
</evidence>
<evidence type="ECO:0000313" key="2">
    <source>
        <dbReference type="EMBL" id="SFG91947.1"/>
    </source>
</evidence>
<evidence type="ECO:0000256" key="1">
    <source>
        <dbReference type="SAM" id="Phobius"/>
    </source>
</evidence>
<gene>
    <name evidence="2" type="ORF">SAMN05216175_11912</name>
</gene>
<feature type="transmembrane region" description="Helical" evidence="1">
    <location>
        <begin position="105"/>
        <end position="125"/>
    </location>
</feature>
<dbReference type="STRING" id="1045558.SAMN05216175_11912"/>
<dbReference type="AlphaFoldDB" id="A0A1I2VUA0"/>
<name>A0A1I2VUA0_9GAMM</name>
<keyword evidence="3" id="KW-1185">Reference proteome</keyword>
<proteinExistence type="predicted"/>
<organism evidence="2 3">
    <name type="scientific">Neptunomonas qingdaonensis</name>
    <dbReference type="NCBI Taxonomy" id="1045558"/>
    <lineage>
        <taxon>Bacteria</taxon>
        <taxon>Pseudomonadati</taxon>
        <taxon>Pseudomonadota</taxon>
        <taxon>Gammaproteobacteria</taxon>
        <taxon>Oceanospirillales</taxon>
        <taxon>Oceanospirillaceae</taxon>
        <taxon>Neptunomonas</taxon>
    </lineage>
</organism>
<feature type="transmembrane region" description="Helical" evidence="1">
    <location>
        <begin position="73"/>
        <end position="93"/>
    </location>
</feature>
<dbReference type="Proteomes" id="UP000198623">
    <property type="component" value="Unassembled WGS sequence"/>
</dbReference>
<sequence>MVKTGSKVWLNASAKTGLRWGVFLLCVAGVAYGIFRPTPPPQLFHHSDKVGHALAFLGLSLTAWWALRHVRWFYFWPVLFGLAPLLEYLQGEFRPLRVYSMEDSYANLVGVAIALLCVSFFRFIAQCRNR</sequence>
<keyword evidence="1" id="KW-0472">Membrane</keyword>
<protein>
    <submittedName>
        <fullName evidence="2">VanZ like family protein</fullName>
    </submittedName>
</protein>
<feature type="transmembrane region" description="Helical" evidence="1">
    <location>
        <begin position="20"/>
        <end position="38"/>
    </location>
</feature>
<keyword evidence="1" id="KW-1133">Transmembrane helix</keyword>
<accession>A0A1I2VUA0</accession>
<dbReference type="OrthoDB" id="6880939at2"/>
<keyword evidence="1" id="KW-0812">Transmembrane</keyword>
<dbReference type="RefSeq" id="WP_090730509.1">
    <property type="nucleotide sequence ID" value="NZ_FOOU01000019.1"/>
</dbReference>
<feature type="transmembrane region" description="Helical" evidence="1">
    <location>
        <begin position="50"/>
        <end position="67"/>
    </location>
</feature>
<reference evidence="3" key="1">
    <citation type="submission" date="2016-10" db="EMBL/GenBank/DDBJ databases">
        <authorList>
            <person name="Varghese N."/>
            <person name="Submissions S."/>
        </authorList>
    </citation>
    <scope>NUCLEOTIDE SEQUENCE [LARGE SCALE GENOMIC DNA]</scope>
    <source>
        <strain evidence="3">CGMCC 1.10971</strain>
    </source>
</reference>